<evidence type="ECO:0000313" key="2">
    <source>
        <dbReference type="EMBL" id="SMR93201.1"/>
    </source>
</evidence>
<proteinExistence type="predicted"/>
<gene>
    <name evidence="2" type="ORF">SAMN05216240_1432</name>
</gene>
<accession>A0ABY1S8Q4</accession>
<dbReference type="Proteomes" id="UP000196803">
    <property type="component" value="Unassembled WGS sequence"/>
</dbReference>
<dbReference type="Pfam" id="PF05130">
    <property type="entry name" value="FlgN"/>
    <property type="match status" value="1"/>
</dbReference>
<organism evidence="2 3">
    <name type="scientific">Caldicellulosiruptor bescii</name>
    <name type="common">Anaerocellum thermophilum</name>
    <dbReference type="NCBI Taxonomy" id="31899"/>
    <lineage>
        <taxon>Bacteria</taxon>
        <taxon>Bacillati</taxon>
        <taxon>Bacillota</taxon>
        <taxon>Bacillota incertae sedis</taxon>
        <taxon>Caldicellulosiruptorales</taxon>
        <taxon>Caldicellulosiruptoraceae</taxon>
        <taxon>Caldicellulosiruptor</taxon>
    </lineage>
</organism>
<dbReference type="EMBL" id="FXXC01000001">
    <property type="protein sequence ID" value="SMR93201.1"/>
    <property type="molecule type" value="Genomic_DNA"/>
</dbReference>
<keyword evidence="1" id="KW-1005">Bacterial flagellum biogenesis</keyword>
<dbReference type="Gene3D" id="1.20.58.300">
    <property type="entry name" value="FlgN-like"/>
    <property type="match status" value="1"/>
</dbReference>
<dbReference type="InterPro" id="IPR036679">
    <property type="entry name" value="FlgN-like_sf"/>
</dbReference>
<keyword evidence="3" id="KW-1185">Reference proteome</keyword>
<reference evidence="2 3" key="1">
    <citation type="submission" date="2017-05" db="EMBL/GenBank/DDBJ databases">
        <authorList>
            <person name="Varghese N."/>
            <person name="Submissions S."/>
        </authorList>
    </citation>
    <scope>NUCLEOTIDE SEQUENCE [LARGE SCALE GENOMIC DNA]</scope>
    <source>
        <strain evidence="2 3">MACB1020</strain>
    </source>
</reference>
<evidence type="ECO:0000313" key="3">
    <source>
        <dbReference type="Proteomes" id="UP000196803"/>
    </source>
</evidence>
<comment type="caution">
    <text evidence="2">The sequence shown here is derived from an EMBL/GenBank/DDBJ whole genome shotgun (WGS) entry which is preliminary data.</text>
</comment>
<dbReference type="InterPro" id="IPR007809">
    <property type="entry name" value="FlgN-like"/>
</dbReference>
<protein>
    <submittedName>
        <fullName evidence="2">FlgN protein</fullName>
    </submittedName>
</protein>
<dbReference type="SUPFAM" id="SSF140566">
    <property type="entry name" value="FlgN-like"/>
    <property type="match status" value="1"/>
</dbReference>
<name>A0ABY1S8Q4_CALBS</name>
<evidence type="ECO:0000256" key="1">
    <source>
        <dbReference type="ARBA" id="ARBA00022795"/>
    </source>
</evidence>
<sequence length="168" mass="19939">MQDSRRINKKGLGFMYNKLVSLLEEKEKLLDRFLTLTSLQQEYILNDNFDEISKVVDEKGDLIERINRIDSEFLEEFESIKRQKGIKSFDEITDIDKETGILLKNLTSSILQKLQVIKDIDEKNNILIRAKFDEIKKTLKSMRYKKEALKDYSQYKQTQFPSGFDRKE</sequence>